<evidence type="ECO:0000256" key="2">
    <source>
        <dbReference type="SAM" id="SignalP"/>
    </source>
</evidence>
<feature type="domain" description="Spermatogenesis-associated protein 20-like TRX" evidence="3">
    <location>
        <begin position="22"/>
        <end position="88"/>
    </location>
</feature>
<dbReference type="SUPFAM" id="SSF52833">
    <property type="entry name" value="Thioredoxin-like"/>
    <property type="match status" value="1"/>
</dbReference>
<keyword evidence="5" id="KW-1185">Reference proteome</keyword>
<organism evidence="4 5">
    <name type="scientific">Sulfurimonas aquatica</name>
    <dbReference type="NCBI Taxonomy" id="2672570"/>
    <lineage>
        <taxon>Bacteria</taxon>
        <taxon>Pseudomonadati</taxon>
        <taxon>Campylobacterota</taxon>
        <taxon>Epsilonproteobacteria</taxon>
        <taxon>Campylobacterales</taxon>
        <taxon>Sulfurimonadaceae</taxon>
        <taxon>Sulfurimonas</taxon>
    </lineage>
</organism>
<feature type="chain" id="PRO_5036985196" evidence="2">
    <location>
        <begin position="19"/>
        <end position="145"/>
    </location>
</feature>
<name>A0A975B1I9_9BACT</name>
<dbReference type="InterPro" id="IPR051099">
    <property type="entry name" value="AGR/TXD"/>
</dbReference>
<keyword evidence="1 2" id="KW-0732">Signal</keyword>
<proteinExistence type="predicted"/>
<dbReference type="Pfam" id="PF03190">
    <property type="entry name" value="Thioredox_DsbH"/>
    <property type="match status" value="1"/>
</dbReference>
<feature type="signal peptide" evidence="2">
    <location>
        <begin position="1"/>
        <end position="18"/>
    </location>
</feature>
<dbReference type="PANTHER" id="PTHR15337">
    <property type="entry name" value="ANTERIOR GRADIENT PROTEIN-RELATED"/>
    <property type="match status" value="1"/>
</dbReference>
<evidence type="ECO:0000259" key="3">
    <source>
        <dbReference type="Pfam" id="PF03190"/>
    </source>
</evidence>
<sequence length="145" mass="16576">MHKLIISFLLLLVTTLVASESTVKINWAKDFDSGISQAKKENKPVLFVYSRHSCKYCVILEETTFSNIDVINSLNKDFVSIIAYSDENDAMPRELWRPGTPTMWFLKSDGNPMYQPLMGAMDETNFLKALEIVKMDFNKIKKSGK</sequence>
<dbReference type="Gene3D" id="3.40.30.10">
    <property type="entry name" value="Glutaredoxin"/>
    <property type="match status" value="1"/>
</dbReference>
<protein>
    <submittedName>
        <fullName evidence="4">DUF255 domain-containing protein</fullName>
    </submittedName>
</protein>
<evidence type="ECO:0000313" key="5">
    <source>
        <dbReference type="Proteomes" id="UP000671852"/>
    </source>
</evidence>
<reference evidence="4" key="2">
    <citation type="submission" date="2021-04" db="EMBL/GenBank/DDBJ databases">
        <title>Isolation and characterization of a novel species of the genus Sulfurimonas.</title>
        <authorList>
            <person name="Fukui M."/>
        </authorList>
    </citation>
    <scope>NUCLEOTIDE SEQUENCE</scope>
    <source>
        <strain evidence="4">H1576</strain>
    </source>
</reference>
<dbReference type="InterPro" id="IPR036249">
    <property type="entry name" value="Thioredoxin-like_sf"/>
</dbReference>
<dbReference type="Proteomes" id="UP000671852">
    <property type="component" value="Chromosome"/>
</dbReference>
<dbReference type="RefSeq" id="WP_207561246.1">
    <property type="nucleotide sequence ID" value="NZ_CP046072.1"/>
</dbReference>
<gene>
    <name evidence="4" type="ORF">GJV85_10025</name>
</gene>
<dbReference type="KEGG" id="saqt:GJV85_10025"/>
<evidence type="ECO:0000256" key="1">
    <source>
        <dbReference type="ARBA" id="ARBA00022729"/>
    </source>
</evidence>
<evidence type="ECO:0000313" key="4">
    <source>
        <dbReference type="EMBL" id="QSZ42430.1"/>
    </source>
</evidence>
<dbReference type="AlphaFoldDB" id="A0A975B1I9"/>
<dbReference type="PANTHER" id="PTHR15337:SF11">
    <property type="entry name" value="THIOREDOXIN DOMAIN-CONTAINING PROTEIN"/>
    <property type="match status" value="1"/>
</dbReference>
<reference evidence="4" key="1">
    <citation type="submission" date="2019-11" db="EMBL/GenBank/DDBJ databases">
        <authorList>
            <person name="Kojima H."/>
        </authorList>
    </citation>
    <scope>NUCLEOTIDE SEQUENCE</scope>
    <source>
        <strain evidence="4">H1576</strain>
    </source>
</reference>
<dbReference type="InterPro" id="IPR004879">
    <property type="entry name" value="Ssp411-like_TRX"/>
</dbReference>
<accession>A0A975B1I9</accession>
<dbReference type="EMBL" id="CP046072">
    <property type="protein sequence ID" value="QSZ42430.1"/>
    <property type="molecule type" value="Genomic_DNA"/>
</dbReference>